<sequence>MRKSSPDFKIHVDGSCMTDPADTEHDKENQMSPERVSSNQTVVHHDSWSEADTAEEKPAAEELVKEDEPAEKDFAPTVDETDDEVHDKEQAARERQIDRIEAQIQAAARAVVASIEQDHYGGPTDSELSMRTDESYEPEGTELTYDGTELTYDGTEVSYESDHEQHSQHSEHAENWTSHHDATPDSENARKSEDKGVIGTEHDATYESDHDQHVEHDGGDSSSQHDGDIDDDVFSHSDASKRSSLNSLHELSADDNIKLLTSPAVGEEAASSSENEPISRMPSGASFMHPPADSTPRTPSKILSRPPFRTPSSVRAIQMSSPTPSIFSSPRSTKRGFPTVSRIGTPNSHTSPSKRTPTRFKPKPAPLVLLHVTVLPLQWPYSHLMSVPDFPEALYGVKESWRLLQEKLGDTVLERGILLPHPQDSYEVLEERLLEALELPVHPRALILKCGHYMGPSETPSSDEDGAGDYSWNSEAGQRKWCDICGRDVRVEQVGDVAEGERRFRVKIYASNGLMRAGAWAAAWREMERVDVEIEPFVEGALAVELEHLATISPSKIPAVEEHHEVDDGFVDEEEVIEHVHDHEHEHHEPPVQEEDEISQLKRLQNEERMREIYGPGLDTPCPPRHPHRPRPETHSSRAAVETVNSDSLPDLLLAAFKVAMRDRKNVAIVVLSLFILILSVRPSSVIEPRSAVVMESLPVVTIETTTVIREATVTEMVHAPASTSIVTAIEIQTSIVAPIEMPTMAAEPIEIAANVETQDPMVEIPDPQPIPAQDTILPIVEAFVPVQEIEEKPIISSSELPSVEAPFPVQEIEDKPILSSPDVQSVEVPPQDPVTADAQKEKPDASEASVSA</sequence>
<feature type="region of interest" description="Disordered" evidence="1">
    <location>
        <begin position="798"/>
        <end position="853"/>
    </location>
</feature>
<dbReference type="Proteomes" id="UP000235786">
    <property type="component" value="Unassembled WGS sequence"/>
</dbReference>
<evidence type="ECO:0008006" key="4">
    <source>
        <dbReference type="Google" id="ProtNLM"/>
    </source>
</evidence>
<protein>
    <recommendedName>
        <fullName evidence="4">Pathway-specific nitrogen regulator</fullName>
    </recommendedName>
</protein>
<evidence type="ECO:0000313" key="3">
    <source>
        <dbReference type="Proteomes" id="UP000235786"/>
    </source>
</evidence>
<feature type="compositionally biased region" description="Polar residues" evidence="1">
    <location>
        <begin position="30"/>
        <end position="42"/>
    </location>
</feature>
<feature type="compositionally biased region" description="Basic and acidic residues" evidence="1">
    <location>
        <begin position="85"/>
        <end position="99"/>
    </location>
</feature>
<gene>
    <name evidence="2" type="ORF">L207DRAFT_507001</name>
</gene>
<feature type="region of interest" description="Disordered" evidence="1">
    <location>
        <begin position="115"/>
        <end position="306"/>
    </location>
</feature>
<name>A0A2J6S5M5_HYAVF</name>
<keyword evidence="3" id="KW-1185">Reference proteome</keyword>
<reference evidence="2 3" key="1">
    <citation type="submission" date="2016-04" db="EMBL/GenBank/DDBJ databases">
        <title>A degradative enzymes factory behind the ericoid mycorrhizal symbiosis.</title>
        <authorList>
            <consortium name="DOE Joint Genome Institute"/>
            <person name="Martino E."/>
            <person name="Morin E."/>
            <person name="Grelet G."/>
            <person name="Kuo A."/>
            <person name="Kohler A."/>
            <person name="Daghino S."/>
            <person name="Barry K."/>
            <person name="Choi C."/>
            <person name="Cichocki N."/>
            <person name="Clum A."/>
            <person name="Copeland A."/>
            <person name="Hainaut M."/>
            <person name="Haridas S."/>
            <person name="Labutti K."/>
            <person name="Lindquist E."/>
            <person name="Lipzen A."/>
            <person name="Khouja H.-R."/>
            <person name="Murat C."/>
            <person name="Ohm R."/>
            <person name="Olson A."/>
            <person name="Spatafora J."/>
            <person name="Veneault-Fourrey C."/>
            <person name="Henrissat B."/>
            <person name="Grigoriev I."/>
            <person name="Martin F."/>
            <person name="Perotto S."/>
        </authorList>
    </citation>
    <scope>NUCLEOTIDE SEQUENCE [LARGE SCALE GENOMIC DNA]</scope>
    <source>
        <strain evidence="2 3">F</strain>
    </source>
</reference>
<accession>A0A2J6S5M5</accession>
<feature type="region of interest" description="Disordered" evidence="1">
    <location>
        <begin position="320"/>
        <end position="362"/>
    </location>
</feature>
<dbReference type="AlphaFoldDB" id="A0A2J6S5M5"/>
<dbReference type="STRING" id="1149755.A0A2J6S5M5"/>
<evidence type="ECO:0000313" key="2">
    <source>
        <dbReference type="EMBL" id="PMD46048.1"/>
    </source>
</evidence>
<feature type="region of interest" description="Disordered" evidence="1">
    <location>
        <begin position="614"/>
        <end position="642"/>
    </location>
</feature>
<proteinExistence type="predicted"/>
<dbReference type="OrthoDB" id="5369448at2759"/>
<organism evidence="2 3">
    <name type="scientific">Hyaloscypha variabilis (strain UAMH 11265 / GT02V1 / F)</name>
    <name type="common">Meliniomyces variabilis</name>
    <dbReference type="NCBI Taxonomy" id="1149755"/>
    <lineage>
        <taxon>Eukaryota</taxon>
        <taxon>Fungi</taxon>
        <taxon>Dikarya</taxon>
        <taxon>Ascomycota</taxon>
        <taxon>Pezizomycotina</taxon>
        <taxon>Leotiomycetes</taxon>
        <taxon>Helotiales</taxon>
        <taxon>Hyaloscyphaceae</taxon>
        <taxon>Hyaloscypha</taxon>
        <taxon>Hyaloscypha variabilis</taxon>
    </lineage>
</organism>
<feature type="compositionally biased region" description="Basic and acidic residues" evidence="1">
    <location>
        <begin position="43"/>
        <end position="74"/>
    </location>
</feature>
<feature type="compositionally biased region" description="Basic and acidic residues" evidence="1">
    <location>
        <begin position="160"/>
        <end position="241"/>
    </location>
</feature>
<dbReference type="EMBL" id="KZ613939">
    <property type="protein sequence ID" value="PMD46048.1"/>
    <property type="molecule type" value="Genomic_DNA"/>
</dbReference>
<evidence type="ECO:0000256" key="1">
    <source>
        <dbReference type="SAM" id="MobiDB-lite"/>
    </source>
</evidence>
<feature type="region of interest" description="Disordered" evidence="1">
    <location>
        <begin position="1"/>
        <end position="99"/>
    </location>
</feature>
<feature type="compositionally biased region" description="Polar residues" evidence="1">
    <location>
        <begin position="342"/>
        <end position="355"/>
    </location>
</feature>
<feature type="compositionally biased region" description="Polar residues" evidence="1">
    <location>
        <begin position="320"/>
        <end position="331"/>
    </location>
</feature>
<feature type="compositionally biased region" description="Basic and acidic residues" evidence="1">
    <location>
        <begin position="1"/>
        <end position="12"/>
    </location>
</feature>